<evidence type="ECO:0000256" key="5">
    <source>
        <dbReference type="ARBA" id="ARBA00022692"/>
    </source>
</evidence>
<evidence type="ECO:0000256" key="13">
    <source>
        <dbReference type="SAM" id="SignalP"/>
    </source>
</evidence>
<evidence type="ECO:0000256" key="1">
    <source>
        <dbReference type="ARBA" id="ARBA00004251"/>
    </source>
</evidence>
<keyword evidence="3" id="KW-1003">Cell membrane</keyword>
<evidence type="ECO:0000256" key="10">
    <source>
        <dbReference type="ARBA" id="ARBA00023170"/>
    </source>
</evidence>
<comment type="subcellular location">
    <subcellularLocation>
        <location evidence="1">Cell membrane</location>
        <topology evidence="1">Single-pass type I membrane protein</topology>
    </subcellularLocation>
</comment>
<dbReference type="InterPro" id="IPR001611">
    <property type="entry name" value="Leu-rich_rpt"/>
</dbReference>
<dbReference type="Pfam" id="PF00560">
    <property type="entry name" value="LRR_1"/>
    <property type="match status" value="3"/>
</dbReference>
<evidence type="ECO:0000313" key="16">
    <source>
        <dbReference type="Proteomes" id="UP000467841"/>
    </source>
</evidence>
<reference evidence="15" key="1">
    <citation type="submission" date="2020-01" db="EMBL/GenBank/DDBJ databases">
        <authorList>
            <person name="Mishra B."/>
        </authorList>
    </citation>
    <scope>NUCLEOTIDE SEQUENCE [LARGE SCALE GENOMIC DNA]</scope>
</reference>
<evidence type="ECO:0000313" key="15">
    <source>
        <dbReference type="EMBL" id="CAA7051586.1"/>
    </source>
</evidence>
<evidence type="ECO:0000259" key="14">
    <source>
        <dbReference type="Pfam" id="PF08263"/>
    </source>
</evidence>
<feature type="signal peptide" evidence="13">
    <location>
        <begin position="1"/>
        <end position="22"/>
    </location>
</feature>
<keyword evidence="6 13" id="KW-0732">Signal</keyword>
<dbReference type="InterPro" id="IPR013210">
    <property type="entry name" value="LRR_N_plant-typ"/>
</dbReference>
<evidence type="ECO:0000256" key="6">
    <source>
        <dbReference type="ARBA" id="ARBA00022729"/>
    </source>
</evidence>
<evidence type="ECO:0000256" key="8">
    <source>
        <dbReference type="ARBA" id="ARBA00022989"/>
    </source>
</evidence>
<comment type="caution">
    <text evidence="15">The sequence shown here is derived from an EMBL/GenBank/DDBJ whole genome shotgun (WGS) entry which is preliminary data.</text>
</comment>
<evidence type="ECO:0000256" key="9">
    <source>
        <dbReference type="ARBA" id="ARBA00023136"/>
    </source>
</evidence>
<feature type="domain" description="Leucine-rich repeat-containing N-terminal plant-type" evidence="14">
    <location>
        <begin position="27"/>
        <end position="66"/>
    </location>
</feature>
<evidence type="ECO:0000256" key="2">
    <source>
        <dbReference type="ARBA" id="ARBA00009592"/>
    </source>
</evidence>
<comment type="similarity">
    <text evidence="2">Belongs to the RLP family.</text>
</comment>
<dbReference type="PANTHER" id="PTHR27004:SF468">
    <property type="entry name" value="OS01G0891601 PROTEIN"/>
    <property type="match status" value="1"/>
</dbReference>
<accession>A0A6D2KB43</accession>
<dbReference type="Gene3D" id="3.80.10.10">
    <property type="entry name" value="Ribonuclease Inhibitor"/>
    <property type="match status" value="1"/>
</dbReference>
<evidence type="ECO:0000256" key="12">
    <source>
        <dbReference type="SAM" id="Phobius"/>
    </source>
</evidence>
<dbReference type="SUPFAM" id="SSF52058">
    <property type="entry name" value="L domain-like"/>
    <property type="match status" value="1"/>
</dbReference>
<dbReference type="InterPro" id="IPR032675">
    <property type="entry name" value="LRR_dom_sf"/>
</dbReference>
<keyword evidence="8 12" id="KW-1133">Transmembrane helix</keyword>
<evidence type="ECO:0000256" key="11">
    <source>
        <dbReference type="ARBA" id="ARBA00023180"/>
    </source>
</evidence>
<keyword evidence="4" id="KW-0433">Leucine-rich repeat</keyword>
<dbReference type="AlphaFoldDB" id="A0A6D2KB43"/>
<sequence>MSIATLVTACIWFLVVPSFTCANEANVNCLKSIYSQVEDPNGYLSSWVFGNYAQGYMCKFNGVICWHDDEDRVMSLMLSGYGLRGEFPYGIWNCSDLTGLELADNNFSGPLPSNIASLIPSLTILDLSGNSFSGEIPASLSNVTFLNTLMLQHNQFTGPLPPELALLERLSKFSVADNQLTGPIPNFNDATLKMKPDDFANNTDLCGMPLDACKPEEEGIIRPGKIGAAVGAALFAPLGAFLGWFFFSGRKEKQQHRSWIYHMEH</sequence>
<name>A0A6D2KB43_9BRAS</name>
<dbReference type="OrthoDB" id="2151624at2759"/>
<feature type="chain" id="PRO_5025611475" description="Leucine-rich repeat-containing N-terminal plant-type domain-containing protein" evidence="13">
    <location>
        <begin position="23"/>
        <end position="265"/>
    </location>
</feature>
<keyword evidence="10" id="KW-0675">Receptor</keyword>
<evidence type="ECO:0000256" key="4">
    <source>
        <dbReference type="ARBA" id="ARBA00022614"/>
    </source>
</evidence>
<feature type="transmembrane region" description="Helical" evidence="12">
    <location>
        <begin position="226"/>
        <end position="247"/>
    </location>
</feature>
<protein>
    <recommendedName>
        <fullName evidence="14">Leucine-rich repeat-containing N-terminal plant-type domain-containing protein</fullName>
    </recommendedName>
</protein>
<gene>
    <name evidence="15" type="ORF">MERR_LOCUS38821</name>
</gene>
<dbReference type="Pfam" id="PF08263">
    <property type="entry name" value="LRRNT_2"/>
    <property type="match status" value="1"/>
</dbReference>
<organism evidence="15 16">
    <name type="scientific">Microthlaspi erraticum</name>
    <dbReference type="NCBI Taxonomy" id="1685480"/>
    <lineage>
        <taxon>Eukaryota</taxon>
        <taxon>Viridiplantae</taxon>
        <taxon>Streptophyta</taxon>
        <taxon>Embryophyta</taxon>
        <taxon>Tracheophyta</taxon>
        <taxon>Spermatophyta</taxon>
        <taxon>Magnoliopsida</taxon>
        <taxon>eudicotyledons</taxon>
        <taxon>Gunneridae</taxon>
        <taxon>Pentapetalae</taxon>
        <taxon>rosids</taxon>
        <taxon>malvids</taxon>
        <taxon>Brassicales</taxon>
        <taxon>Brassicaceae</taxon>
        <taxon>Coluteocarpeae</taxon>
        <taxon>Microthlaspi</taxon>
    </lineage>
</organism>
<keyword evidence="16" id="KW-1185">Reference proteome</keyword>
<evidence type="ECO:0000256" key="7">
    <source>
        <dbReference type="ARBA" id="ARBA00022737"/>
    </source>
</evidence>
<dbReference type="Proteomes" id="UP000467841">
    <property type="component" value="Unassembled WGS sequence"/>
</dbReference>
<dbReference type="FunFam" id="3.80.10.10:FF:000275">
    <property type="entry name" value="Leucine-rich repeat receptor-like protein kinase"/>
    <property type="match status" value="1"/>
</dbReference>
<dbReference type="PANTHER" id="PTHR27004">
    <property type="entry name" value="RECEPTOR-LIKE PROTEIN 12 ISOFORM X1"/>
    <property type="match status" value="1"/>
</dbReference>
<proteinExistence type="inferred from homology"/>
<dbReference type="GO" id="GO:0005886">
    <property type="term" value="C:plasma membrane"/>
    <property type="evidence" value="ECO:0007669"/>
    <property type="project" value="UniProtKB-SubCell"/>
</dbReference>
<evidence type="ECO:0000256" key="3">
    <source>
        <dbReference type="ARBA" id="ARBA00022475"/>
    </source>
</evidence>
<keyword evidence="7" id="KW-0677">Repeat</keyword>
<dbReference type="EMBL" id="CACVBM020001484">
    <property type="protein sequence ID" value="CAA7051586.1"/>
    <property type="molecule type" value="Genomic_DNA"/>
</dbReference>
<keyword evidence="11" id="KW-0325">Glycoprotein</keyword>
<keyword evidence="9 12" id="KW-0472">Membrane</keyword>
<keyword evidence="5 12" id="KW-0812">Transmembrane</keyword>